<dbReference type="EMBL" id="JPKZ01001546">
    <property type="protein sequence ID" value="KHN81274.1"/>
    <property type="molecule type" value="Genomic_DNA"/>
</dbReference>
<gene>
    <name evidence="1" type="ORF">Tcan_16553</name>
</gene>
<protein>
    <submittedName>
        <fullName evidence="1">Uncharacterized protein</fullName>
    </submittedName>
</protein>
<comment type="caution">
    <text evidence="1">The sequence shown here is derived from an EMBL/GenBank/DDBJ whole genome shotgun (WGS) entry which is preliminary data.</text>
</comment>
<evidence type="ECO:0000313" key="2">
    <source>
        <dbReference type="Proteomes" id="UP000031036"/>
    </source>
</evidence>
<organism evidence="1 2">
    <name type="scientific">Toxocara canis</name>
    <name type="common">Canine roundworm</name>
    <dbReference type="NCBI Taxonomy" id="6265"/>
    <lineage>
        <taxon>Eukaryota</taxon>
        <taxon>Metazoa</taxon>
        <taxon>Ecdysozoa</taxon>
        <taxon>Nematoda</taxon>
        <taxon>Chromadorea</taxon>
        <taxon>Rhabditida</taxon>
        <taxon>Spirurina</taxon>
        <taxon>Ascaridomorpha</taxon>
        <taxon>Ascaridoidea</taxon>
        <taxon>Toxocaridae</taxon>
        <taxon>Toxocara</taxon>
    </lineage>
</organism>
<reference evidence="1 2" key="1">
    <citation type="submission" date="2014-11" db="EMBL/GenBank/DDBJ databases">
        <title>Genetic blueprint of the zoonotic pathogen Toxocara canis.</title>
        <authorList>
            <person name="Zhu X.-Q."/>
            <person name="Korhonen P.K."/>
            <person name="Cai H."/>
            <person name="Young N.D."/>
            <person name="Nejsum P."/>
            <person name="von Samson-Himmelstjerna G."/>
            <person name="Boag P.R."/>
            <person name="Tan P."/>
            <person name="Li Q."/>
            <person name="Min J."/>
            <person name="Yang Y."/>
            <person name="Wang X."/>
            <person name="Fang X."/>
            <person name="Hall R.S."/>
            <person name="Hofmann A."/>
            <person name="Sternberg P.W."/>
            <person name="Jex A.R."/>
            <person name="Gasser R.B."/>
        </authorList>
    </citation>
    <scope>NUCLEOTIDE SEQUENCE [LARGE SCALE GENOMIC DNA]</scope>
    <source>
        <strain evidence="1">PN_DK_2014</strain>
    </source>
</reference>
<keyword evidence="2" id="KW-1185">Reference proteome</keyword>
<evidence type="ECO:0000313" key="1">
    <source>
        <dbReference type="EMBL" id="KHN81274.1"/>
    </source>
</evidence>
<accession>A0A0B2VIT5</accession>
<sequence>MVTVSTHIRLVSKAELIRRAHTALPFLVEHIVDRVVLLIRQKPVITLGGARTLKNGLIGQLVSECGKAEACKSPFFISPKMSFMNEVGACGMILTSEVSESMKLL</sequence>
<name>A0A0B2VIT5_TOXCA</name>
<dbReference type="Proteomes" id="UP000031036">
    <property type="component" value="Unassembled WGS sequence"/>
</dbReference>
<dbReference type="AlphaFoldDB" id="A0A0B2VIT5"/>
<proteinExistence type="predicted"/>